<gene>
    <name evidence="2" type="ORF">Acr_24g0003070</name>
</gene>
<evidence type="ECO:0000256" key="1">
    <source>
        <dbReference type="SAM" id="MobiDB-lite"/>
    </source>
</evidence>
<protein>
    <submittedName>
        <fullName evidence="2">Uncharacterized protein</fullName>
    </submittedName>
</protein>
<feature type="region of interest" description="Disordered" evidence="1">
    <location>
        <begin position="1"/>
        <end position="46"/>
    </location>
</feature>
<dbReference type="EMBL" id="BJWL01000024">
    <property type="protein sequence ID" value="GFZ14117.1"/>
    <property type="molecule type" value="Genomic_DNA"/>
</dbReference>
<feature type="compositionally biased region" description="Basic residues" evidence="1">
    <location>
        <begin position="21"/>
        <end position="33"/>
    </location>
</feature>
<evidence type="ECO:0000313" key="2">
    <source>
        <dbReference type="EMBL" id="GFZ14117.1"/>
    </source>
</evidence>
<dbReference type="AlphaFoldDB" id="A0A7J0GTF2"/>
<accession>A0A7J0GTF2</accession>
<sequence>MMRQAGVVKTSSPKDRVVNRHKDRSRREKKRPSPNKSDHILSKALN</sequence>
<comment type="caution">
    <text evidence="2">The sequence shown here is derived from an EMBL/GenBank/DDBJ whole genome shotgun (WGS) entry which is preliminary data.</text>
</comment>
<keyword evidence="3" id="KW-1185">Reference proteome</keyword>
<dbReference type="Proteomes" id="UP000585474">
    <property type="component" value="Unassembled WGS sequence"/>
</dbReference>
<evidence type="ECO:0000313" key="3">
    <source>
        <dbReference type="Proteomes" id="UP000585474"/>
    </source>
</evidence>
<proteinExistence type="predicted"/>
<organism evidence="2 3">
    <name type="scientific">Actinidia rufa</name>
    <dbReference type="NCBI Taxonomy" id="165716"/>
    <lineage>
        <taxon>Eukaryota</taxon>
        <taxon>Viridiplantae</taxon>
        <taxon>Streptophyta</taxon>
        <taxon>Embryophyta</taxon>
        <taxon>Tracheophyta</taxon>
        <taxon>Spermatophyta</taxon>
        <taxon>Magnoliopsida</taxon>
        <taxon>eudicotyledons</taxon>
        <taxon>Gunneridae</taxon>
        <taxon>Pentapetalae</taxon>
        <taxon>asterids</taxon>
        <taxon>Ericales</taxon>
        <taxon>Actinidiaceae</taxon>
        <taxon>Actinidia</taxon>
    </lineage>
</organism>
<feature type="compositionally biased region" description="Basic and acidic residues" evidence="1">
    <location>
        <begin position="36"/>
        <end position="46"/>
    </location>
</feature>
<reference evidence="2 3" key="1">
    <citation type="submission" date="2019-07" db="EMBL/GenBank/DDBJ databases">
        <title>De Novo Assembly of kiwifruit Actinidia rufa.</title>
        <authorList>
            <person name="Sugita-Konishi S."/>
            <person name="Sato K."/>
            <person name="Mori E."/>
            <person name="Abe Y."/>
            <person name="Kisaki G."/>
            <person name="Hamano K."/>
            <person name="Suezawa K."/>
            <person name="Otani M."/>
            <person name="Fukuda T."/>
            <person name="Manabe T."/>
            <person name="Gomi K."/>
            <person name="Tabuchi M."/>
            <person name="Akimitsu K."/>
            <person name="Kataoka I."/>
        </authorList>
    </citation>
    <scope>NUCLEOTIDE SEQUENCE [LARGE SCALE GENOMIC DNA]</scope>
    <source>
        <strain evidence="3">cv. Fuchu</strain>
    </source>
</reference>
<name>A0A7J0GTF2_9ERIC</name>